<evidence type="ECO:0000313" key="3">
    <source>
        <dbReference type="Proteomes" id="UP001140076"/>
    </source>
</evidence>
<sequence>MGMRVTDADVEQDDDGTVLYRGAPYTGEVVEVAPGGTVVALVTYHRGREHGPWCEWYPDGTPRVEGRVEFGRGAVGTWRTWHANGRLAEEHEFDDLGRRRAERRWDSEGTPTAERVYPDPA</sequence>
<dbReference type="SUPFAM" id="SSF82185">
    <property type="entry name" value="Histone H3 K4-specific methyltransferase SET7/9 N-terminal domain"/>
    <property type="match status" value="1"/>
</dbReference>
<keyword evidence="3" id="KW-1185">Reference proteome</keyword>
<accession>A0A9X3SI52</accession>
<organism evidence="2 3">
    <name type="scientific">Streptomonospora mangrovi</name>
    <dbReference type="NCBI Taxonomy" id="2883123"/>
    <lineage>
        <taxon>Bacteria</taxon>
        <taxon>Bacillati</taxon>
        <taxon>Actinomycetota</taxon>
        <taxon>Actinomycetes</taxon>
        <taxon>Streptosporangiales</taxon>
        <taxon>Nocardiopsidaceae</taxon>
        <taxon>Streptomonospora</taxon>
    </lineage>
</organism>
<feature type="compositionally biased region" description="Basic and acidic residues" evidence="1">
    <location>
        <begin position="97"/>
        <end position="107"/>
    </location>
</feature>
<dbReference type="AlphaFoldDB" id="A0A9X3SI52"/>
<reference evidence="2" key="1">
    <citation type="submission" date="2021-10" db="EMBL/GenBank/DDBJ databases">
        <title>Streptomonospora sp. nov., isolated from mangrove soil.</title>
        <authorList>
            <person name="Chen X."/>
            <person name="Ge X."/>
            <person name="Liu W."/>
        </authorList>
    </citation>
    <scope>NUCLEOTIDE SEQUENCE</scope>
    <source>
        <strain evidence="2">S1-112</strain>
    </source>
</reference>
<evidence type="ECO:0000256" key="1">
    <source>
        <dbReference type="SAM" id="MobiDB-lite"/>
    </source>
</evidence>
<gene>
    <name evidence="2" type="ORF">LG943_26555</name>
</gene>
<protein>
    <recommendedName>
        <fullName evidence="4">MORN repeat variant</fullName>
    </recommendedName>
</protein>
<dbReference type="RefSeq" id="WP_270075091.1">
    <property type="nucleotide sequence ID" value="NZ_JAJAQC010000083.1"/>
</dbReference>
<proteinExistence type="predicted"/>
<name>A0A9X3SI52_9ACTN</name>
<dbReference type="InterPro" id="IPR011652">
    <property type="entry name" value="MORN_2"/>
</dbReference>
<dbReference type="Gene3D" id="3.90.930.1">
    <property type="match status" value="1"/>
</dbReference>
<evidence type="ECO:0008006" key="4">
    <source>
        <dbReference type="Google" id="ProtNLM"/>
    </source>
</evidence>
<dbReference type="Pfam" id="PF07661">
    <property type="entry name" value="MORN_2"/>
    <property type="match status" value="2"/>
</dbReference>
<dbReference type="Proteomes" id="UP001140076">
    <property type="component" value="Unassembled WGS sequence"/>
</dbReference>
<feature type="region of interest" description="Disordered" evidence="1">
    <location>
        <begin position="97"/>
        <end position="121"/>
    </location>
</feature>
<comment type="caution">
    <text evidence="2">The sequence shown here is derived from an EMBL/GenBank/DDBJ whole genome shotgun (WGS) entry which is preliminary data.</text>
</comment>
<evidence type="ECO:0000313" key="2">
    <source>
        <dbReference type="EMBL" id="MDA0567855.1"/>
    </source>
</evidence>
<dbReference type="EMBL" id="JAJAQC010000083">
    <property type="protein sequence ID" value="MDA0567855.1"/>
    <property type="molecule type" value="Genomic_DNA"/>
</dbReference>